<reference evidence="1" key="1">
    <citation type="submission" date="2021-06" db="EMBL/GenBank/DDBJ databases">
        <authorList>
            <person name="Kallberg Y."/>
            <person name="Tangrot J."/>
            <person name="Rosling A."/>
        </authorList>
    </citation>
    <scope>NUCLEOTIDE SEQUENCE</scope>
    <source>
        <strain evidence="1">MA461A</strain>
    </source>
</reference>
<dbReference type="EMBL" id="CAJVQC010092993">
    <property type="protein sequence ID" value="CAG8826917.1"/>
    <property type="molecule type" value="Genomic_DNA"/>
</dbReference>
<comment type="caution">
    <text evidence="1">The sequence shown here is derived from an EMBL/GenBank/DDBJ whole genome shotgun (WGS) entry which is preliminary data.</text>
</comment>
<feature type="non-terminal residue" evidence="1">
    <location>
        <position position="233"/>
    </location>
</feature>
<evidence type="ECO:0000313" key="2">
    <source>
        <dbReference type="Proteomes" id="UP000789920"/>
    </source>
</evidence>
<organism evidence="1 2">
    <name type="scientific">Racocetra persica</name>
    <dbReference type="NCBI Taxonomy" id="160502"/>
    <lineage>
        <taxon>Eukaryota</taxon>
        <taxon>Fungi</taxon>
        <taxon>Fungi incertae sedis</taxon>
        <taxon>Mucoromycota</taxon>
        <taxon>Glomeromycotina</taxon>
        <taxon>Glomeromycetes</taxon>
        <taxon>Diversisporales</taxon>
        <taxon>Gigasporaceae</taxon>
        <taxon>Racocetra</taxon>
    </lineage>
</organism>
<proteinExistence type="predicted"/>
<sequence>ATLIYVYDEVLSFDLLSMDRETNLENTLMLTTYLRETVCASGMWIQLLLNRQPTVFNYDLKASLPRLPNKANVKADFCGCTSKQFSNALSEFSDLIGRVKIEHHNDDDYETTISFRMTCKPLLSHLQRLSFHESKINIPTKLSNLSLAKCKNISSNAISSLISKCFQLETLNLYNGRNINTSIKEYDLITILRSPSAKNFQILDIGSSQTCKELHANTLRFYNRTRFQFKQLQ</sequence>
<feature type="non-terminal residue" evidence="1">
    <location>
        <position position="1"/>
    </location>
</feature>
<dbReference type="Proteomes" id="UP000789920">
    <property type="component" value="Unassembled WGS sequence"/>
</dbReference>
<gene>
    <name evidence="1" type="ORF">RPERSI_LOCUS26845</name>
</gene>
<evidence type="ECO:0000313" key="1">
    <source>
        <dbReference type="EMBL" id="CAG8826917.1"/>
    </source>
</evidence>
<name>A0ACA9S691_9GLOM</name>
<protein>
    <submittedName>
        <fullName evidence="1">4309_t:CDS:1</fullName>
    </submittedName>
</protein>
<keyword evidence="2" id="KW-1185">Reference proteome</keyword>
<accession>A0ACA9S691</accession>